<comment type="caution">
    <text evidence="10">The sequence shown here is derived from an EMBL/GenBank/DDBJ whole genome shotgun (WGS) entry which is preliminary data.</text>
</comment>
<keyword evidence="3" id="KW-1003">Cell membrane</keyword>
<dbReference type="GO" id="GO:0005886">
    <property type="term" value="C:plasma membrane"/>
    <property type="evidence" value="ECO:0007669"/>
    <property type="project" value="UniProtKB-SubCell"/>
</dbReference>
<dbReference type="EMBL" id="SRXV01000001">
    <property type="protein sequence ID" value="TGY94641.1"/>
    <property type="molecule type" value="Genomic_DNA"/>
</dbReference>
<comment type="subcellular location">
    <subcellularLocation>
        <location evidence="1">Cell membrane</location>
        <topology evidence="1">Multi-pass membrane protein</topology>
    </subcellularLocation>
</comment>
<reference evidence="10 11" key="1">
    <citation type="journal article" date="2013" name="Int. J. Syst. Evol. Microbiol.">
        <title>Marinicauda pacifica gen. nov., sp. nov., a prosthecate alphaproteobacterium of the family Hyphomonadaceae isolated from deep seawater.</title>
        <authorList>
            <person name="Zhang X.Y."/>
            <person name="Li G.W."/>
            <person name="Wang C.S."/>
            <person name="Zhang Y.J."/>
            <person name="Xu X.W."/>
            <person name="Li H."/>
            <person name="Liu A."/>
            <person name="Liu C."/>
            <person name="Xie B.B."/>
            <person name="Qin Q.L."/>
            <person name="Xu Z."/>
            <person name="Chen X.L."/>
            <person name="Zhou B.C."/>
            <person name="Zhang Y.Z."/>
        </authorList>
    </citation>
    <scope>NUCLEOTIDE SEQUENCE [LARGE SCALE GENOMIC DNA]</scope>
    <source>
        <strain evidence="10 11">P-1 km-3</strain>
    </source>
</reference>
<evidence type="ECO:0000313" key="10">
    <source>
        <dbReference type="EMBL" id="TGY94641.1"/>
    </source>
</evidence>
<feature type="transmembrane region" description="Helical" evidence="7">
    <location>
        <begin position="39"/>
        <end position="58"/>
    </location>
</feature>
<dbReference type="PANTHER" id="PTHR34582">
    <property type="entry name" value="UPF0702 TRANSMEMBRANE PROTEIN YCAP"/>
    <property type="match status" value="1"/>
</dbReference>
<dbReference type="AlphaFoldDB" id="A0A4S2HFN2"/>
<evidence type="ECO:0000256" key="5">
    <source>
        <dbReference type="ARBA" id="ARBA00022989"/>
    </source>
</evidence>
<evidence type="ECO:0000256" key="7">
    <source>
        <dbReference type="SAM" id="Phobius"/>
    </source>
</evidence>
<evidence type="ECO:0000256" key="2">
    <source>
        <dbReference type="ARBA" id="ARBA00006448"/>
    </source>
</evidence>
<feature type="domain" description="YetF C-terminal" evidence="8">
    <location>
        <begin position="87"/>
        <end position="155"/>
    </location>
</feature>
<evidence type="ECO:0000259" key="9">
    <source>
        <dbReference type="Pfam" id="PF20730"/>
    </source>
</evidence>
<keyword evidence="6 7" id="KW-0472">Membrane</keyword>
<protein>
    <submittedName>
        <fullName evidence="10">DUF421 domain-containing protein</fullName>
    </submittedName>
</protein>
<feature type="transmembrane region" description="Helical" evidence="7">
    <location>
        <begin position="64"/>
        <end position="84"/>
    </location>
</feature>
<keyword evidence="11" id="KW-1185">Reference proteome</keyword>
<dbReference type="InterPro" id="IPR007353">
    <property type="entry name" value="DUF421"/>
</dbReference>
<keyword evidence="5 7" id="KW-1133">Transmembrane helix</keyword>
<comment type="similarity">
    <text evidence="2">Belongs to the UPF0702 family.</text>
</comment>
<dbReference type="Pfam" id="PF04239">
    <property type="entry name" value="DUF421"/>
    <property type="match status" value="1"/>
</dbReference>
<evidence type="ECO:0000256" key="6">
    <source>
        <dbReference type="ARBA" id="ARBA00023136"/>
    </source>
</evidence>
<dbReference type="Pfam" id="PF20730">
    <property type="entry name" value="YetF_N"/>
    <property type="match status" value="1"/>
</dbReference>
<dbReference type="InterPro" id="IPR048454">
    <property type="entry name" value="YetF_N"/>
</dbReference>
<dbReference type="OrthoDB" id="9793799at2"/>
<organism evidence="10 11">
    <name type="scientific">Marinicauda pacifica</name>
    <dbReference type="NCBI Taxonomy" id="1133559"/>
    <lineage>
        <taxon>Bacteria</taxon>
        <taxon>Pseudomonadati</taxon>
        <taxon>Pseudomonadota</taxon>
        <taxon>Alphaproteobacteria</taxon>
        <taxon>Maricaulales</taxon>
        <taxon>Maricaulaceae</taxon>
        <taxon>Marinicauda</taxon>
    </lineage>
</organism>
<feature type="transmembrane region" description="Helical" evidence="7">
    <location>
        <begin position="6"/>
        <end position="27"/>
    </location>
</feature>
<keyword evidence="4 7" id="KW-0812">Transmembrane</keyword>
<dbReference type="PANTHER" id="PTHR34582:SF6">
    <property type="entry name" value="UPF0702 TRANSMEMBRANE PROTEIN YCAP"/>
    <property type="match status" value="1"/>
</dbReference>
<dbReference type="InterPro" id="IPR023090">
    <property type="entry name" value="UPF0702_alpha/beta_dom_sf"/>
</dbReference>
<proteinExistence type="inferred from homology"/>
<dbReference type="Gene3D" id="3.30.240.20">
    <property type="entry name" value="bsu07140 like domains"/>
    <property type="match status" value="1"/>
</dbReference>
<name>A0A4S2HFN2_9PROT</name>
<dbReference type="Proteomes" id="UP000305451">
    <property type="component" value="Unassembled WGS sequence"/>
</dbReference>
<dbReference type="RefSeq" id="WP_135943838.1">
    <property type="nucleotide sequence ID" value="NZ_BMEI01000001.1"/>
</dbReference>
<gene>
    <name evidence="10" type="ORF">E5162_05050</name>
</gene>
<sequence>MFFDTWYDLLRILVVGVLSYVGLIAVLRATGKRTLSKMNAFDFVITIAFGSVLASVMLDSTVSLSEGVLAFALLCVLQFLVAYASSRSHTFENVIKAQPSMLFFRGRYLDDALHKERVSREEVMAAARVGGLGDMDQVDAVILETDGTFSVLANAPGSNEGTLTDVTGHPGAKG</sequence>
<evidence type="ECO:0000256" key="1">
    <source>
        <dbReference type="ARBA" id="ARBA00004651"/>
    </source>
</evidence>
<evidence type="ECO:0000259" key="8">
    <source>
        <dbReference type="Pfam" id="PF04239"/>
    </source>
</evidence>
<feature type="domain" description="YetF-like N-terminal transmembrane" evidence="9">
    <location>
        <begin position="17"/>
        <end position="83"/>
    </location>
</feature>
<evidence type="ECO:0000313" key="11">
    <source>
        <dbReference type="Proteomes" id="UP000305451"/>
    </source>
</evidence>
<evidence type="ECO:0000256" key="3">
    <source>
        <dbReference type="ARBA" id="ARBA00022475"/>
    </source>
</evidence>
<accession>A0A4S2HFN2</accession>
<evidence type="ECO:0000256" key="4">
    <source>
        <dbReference type="ARBA" id="ARBA00022692"/>
    </source>
</evidence>